<dbReference type="SUPFAM" id="SSF55874">
    <property type="entry name" value="ATPase domain of HSP90 chaperone/DNA topoisomerase II/histidine kinase"/>
    <property type="match status" value="1"/>
</dbReference>
<gene>
    <name evidence="3" type="ORF">SAMN04487818_10145</name>
</gene>
<dbReference type="InterPro" id="IPR036513">
    <property type="entry name" value="STAS_dom_sf"/>
</dbReference>
<dbReference type="Pfam" id="PF07228">
    <property type="entry name" value="SpoIIE"/>
    <property type="match status" value="1"/>
</dbReference>
<name>A0A1H9K757_9PSEU</name>
<dbReference type="Proteomes" id="UP000199051">
    <property type="component" value="Unassembled WGS sequence"/>
</dbReference>
<evidence type="ECO:0000313" key="3">
    <source>
        <dbReference type="EMBL" id="SEQ94753.1"/>
    </source>
</evidence>
<dbReference type="PROSITE" id="PS50801">
    <property type="entry name" value="STAS"/>
    <property type="match status" value="1"/>
</dbReference>
<dbReference type="RefSeq" id="WP_092774346.1">
    <property type="nucleotide sequence ID" value="NZ_FOGI01000001.1"/>
</dbReference>
<dbReference type="AlphaFoldDB" id="A0A1H9K757"/>
<proteinExistence type="predicted"/>
<dbReference type="Gene3D" id="3.30.565.10">
    <property type="entry name" value="Histidine kinase-like ATPase, C-terminal domain"/>
    <property type="match status" value="1"/>
</dbReference>
<dbReference type="Gene3D" id="3.60.40.10">
    <property type="entry name" value="PPM-type phosphatase domain"/>
    <property type="match status" value="1"/>
</dbReference>
<accession>A0A1H9K757</accession>
<dbReference type="STRING" id="155974.SAMN04487818_10145"/>
<dbReference type="SUPFAM" id="SSF52091">
    <property type="entry name" value="SpoIIaa-like"/>
    <property type="match status" value="1"/>
</dbReference>
<dbReference type="PANTHER" id="PTHR43156:SF2">
    <property type="entry name" value="STAGE II SPORULATION PROTEIN E"/>
    <property type="match status" value="1"/>
</dbReference>
<keyword evidence="4" id="KW-1185">Reference proteome</keyword>
<dbReference type="InterPro" id="IPR036890">
    <property type="entry name" value="HATPase_C_sf"/>
</dbReference>
<dbReference type="Pfam" id="PF01740">
    <property type="entry name" value="STAS"/>
    <property type="match status" value="1"/>
</dbReference>
<dbReference type="SMART" id="SM00331">
    <property type="entry name" value="PP2C_SIG"/>
    <property type="match status" value="1"/>
</dbReference>
<feature type="domain" description="STAS" evidence="2">
    <location>
        <begin position="541"/>
        <end position="644"/>
    </location>
</feature>
<organism evidence="3 4">
    <name type="scientific">Actinokineospora terrae</name>
    <dbReference type="NCBI Taxonomy" id="155974"/>
    <lineage>
        <taxon>Bacteria</taxon>
        <taxon>Bacillati</taxon>
        <taxon>Actinomycetota</taxon>
        <taxon>Actinomycetes</taxon>
        <taxon>Pseudonocardiales</taxon>
        <taxon>Pseudonocardiaceae</taxon>
        <taxon>Actinokineospora</taxon>
    </lineage>
</organism>
<dbReference type="GO" id="GO:0016791">
    <property type="term" value="F:phosphatase activity"/>
    <property type="evidence" value="ECO:0007669"/>
    <property type="project" value="TreeGrafter"/>
</dbReference>
<dbReference type="InterPro" id="IPR036457">
    <property type="entry name" value="PPM-type-like_dom_sf"/>
</dbReference>
<protein>
    <submittedName>
        <fullName evidence="3">Anti-anti-sigma factor</fullName>
    </submittedName>
</protein>
<dbReference type="PANTHER" id="PTHR43156">
    <property type="entry name" value="STAGE II SPORULATION PROTEIN E-RELATED"/>
    <property type="match status" value="1"/>
</dbReference>
<dbReference type="InterPro" id="IPR003594">
    <property type="entry name" value="HATPase_dom"/>
</dbReference>
<dbReference type="InterPro" id="IPR052016">
    <property type="entry name" value="Bact_Sigma-Reg"/>
</dbReference>
<evidence type="ECO:0000313" key="4">
    <source>
        <dbReference type="Proteomes" id="UP000199051"/>
    </source>
</evidence>
<evidence type="ECO:0000256" key="1">
    <source>
        <dbReference type="ARBA" id="ARBA00022801"/>
    </source>
</evidence>
<dbReference type="CDD" id="cd16936">
    <property type="entry name" value="HATPase_RsbW-like"/>
    <property type="match status" value="1"/>
</dbReference>
<dbReference type="InterPro" id="IPR035965">
    <property type="entry name" value="PAS-like_dom_sf"/>
</dbReference>
<dbReference type="Gene3D" id="3.30.450.20">
    <property type="entry name" value="PAS domain"/>
    <property type="match status" value="1"/>
</dbReference>
<dbReference type="Pfam" id="PF13581">
    <property type="entry name" value="HATPase_c_2"/>
    <property type="match status" value="1"/>
</dbReference>
<dbReference type="CDD" id="cd07043">
    <property type="entry name" value="STAS_anti-anti-sigma_factors"/>
    <property type="match status" value="1"/>
</dbReference>
<evidence type="ECO:0000259" key="2">
    <source>
        <dbReference type="PROSITE" id="PS50801"/>
    </source>
</evidence>
<sequence>MGGIELHETDAAALAFETAPAIMWLFAGQEHRILAANRLARASVGDRPGLIGTPVRSAVPEAAGQQVFELLDQVARTGEPQLGVERRVEVDITGDGDMVEGYFNYSVVRIVASDGTLVLMAHCIDVTASVRQRRAAQAEVAEVRQRLAAERRVTLQLQRNLLPTGLPLLPDVGLGAAYVPAGEWHTAGGDWYDVVPMPGDRVGFVLGDVVGHGPTASGAMGQLRAVAAERLVRGGTVSEVLRALDTIARLSPDARGSTVCVAVFDRLTRVLEHGSRGHPRPLLLGADGVPRFLDGPVGPPLAYLDGDSPVAYTTLTQGETLVLYSDGVVEAPGRGFTESRDRLVDCVAHVAARNTDTDPRDLPDRLCSALAAMVDNQTSRDDVTVLAATVLAGPAPRLDLALPAAPEQLVVLHRELNAWLDALSAHRDDRMGIALCIVEAVTNSIEHGYRDHSGTVTVLAELDGVGGVEVTVADTGTWREPIERSPYRGRGMLMMRECSDHLSVDTGDTGTTVHMRRTIRRPPVPQPDFDPPHPLTAPHSFSVKTEVSGTTVRVFATGVLDSSNAGELRSALQEAARSGVGTCTILLADVDLLTSAALRVLYEQVTDLRATARTLRLITPPESPAAAAFTASGLTQLLPVYSTE</sequence>
<dbReference type="SUPFAM" id="SSF81606">
    <property type="entry name" value="PP2C-like"/>
    <property type="match status" value="1"/>
</dbReference>
<dbReference type="Gene3D" id="3.30.750.24">
    <property type="entry name" value="STAS domain"/>
    <property type="match status" value="1"/>
</dbReference>
<reference evidence="4" key="1">
    <citation type="submission" date="2016-10" db="EMBL/GenBank/DDBJ databases">
        <authorList>
            <person name="Varghese N."/>
            <person name="Submissions S."/>
        </authorList>
    </citation>
    <scope>NUCLEOTIDE SEQUENCE [LARGE SCALE GENOMIC DNA]</scope>
    <source>
        <strain evidence="4">DSM 44260</strain>
    </source>
</reference>
<dbReference type="InterPro" id="IPR002645">
    <property type="entry name" value="STAS_dom"/>
</dbReference>
<dbReference type="EMBL" id="FOGI01000001">
    <property type="protein sequence ID" value="SEQ94753.1"/>
    <property type="molecule type" value="Genomic_DNA"/>
</dbReference>
<dbReference type="InterPro" id="IPR001932">
    <property type="entry name" value="PPM-type_phosphatase-like_dom"/>
</dbReference>
<keyword evidence="1" id="KW-0378">Hydrolase</keyword>
<dbReference type="SUPFAM" id="SSF55785">
    <property type="entry name" value="PYP-like sensor domain (PAS domain)"/>
    <property type="match status" value="1"/>
</dbReference>